<protein>
    <submittedName>
        <fullName evidence="1">Uncharacterized protein</fullName>
    </submittedName>
</protein>
<dbReference type="Proteomes" id="UP000019253">
    <property type="component" value="Unassembled WGS sequence"/>
</dbReference>
<dbReference type="AlphaFoldDB" id="W7B6R3"/>
<name>W7B6R3_9LIST</name>
<dbReference type="PATRIC" id="fig|1265819.5.peg.3151"/>
<dbReference type="EMBL" id="AODD01000035">
    <property type="protein sequence ID" value="EUJ18541.1"/>
    <property type="molecule type" value="Genomic_DNA"/>
</dbReference>
<sequence>MVGTIQNLSKVLERINDVQKRILAENNPSILQEAHFLDASRWYVREADGEDIHLFEKKDTLYIIQIKKQGNLFFIFRGEYQF</sequence>
<comment type="caution">
    <text evidence="1">The sequence shown here is derived from an EMBL/GenBank/DDBJ whole genome shotgun (WGS) entry which is preliminary data.</text>
</comment>
<accession>W7B6R3</accession>
<evidence type="ECO:0000313" key="1">
    <source>
        <dbReference type="EMBL" id="EUJ18541.1"/>
    </source>
</evidence>
<proteinExistence type="predicted"/>
<reference evidence="1 2" key="1">
    <citation type="journal article" date="2014" name="Int. J. Syst. Evol. Microbiol.">
        <title>Listeria floridensis sp. nov., Listeria aquatica sp. nov., Listeria cornellensis sp. nov., Listeria riparia sp. nov. and Listeria grandensis sp. nov., from agricultural and natural environments.</title>
        <authorList>
            <person name="den Bakker H.C."/>
            <person name="Warchocki S."/>
            <person name="Wright E.M."/>
            <person name="Allred A.F."/>
            <person name="Ahlstrom C."/>
            <person name="Manuel C.S."/>
            <person name="Stasiewicz M.J."/>
            <person name="Burrell A."/>
            <person name="Roof S."/>
            <person name="Strawn L."/>
            <person name="Fortes E.D."/>
            <person name="Nightingale K.K."/>
            <person name="Kephart D."/>
            <person name="Wiedmann M."/>
        </authorList>
    </citation>
    <scope>NUCLEOTIDE SEQUENCE [LARGE SCALE GENOMIC DNA]</scope>
    <source>
        <strain evidence="2">FSL F6-971</strain>
    </source>
</reference>
<keyword evidence="2" id="KW-1185">Reference proteome</keyword>
<organism evidence="1 2">
    <name type="scientific">Listeria grandensis FSL F6-0971</name>
    <dbReference type="NCBI Taxonomy" id="1265819"/>
    <lineage>
        <taxon>Bacteria</taxon>
        <taxon>Bacillati</taxon>
        <taxon>Bacillota</taxon>
        <taxon>Bacilli</taxon>
        <taxon>Bacillales</taxon>
        <taxon>Listeriaceae</taxon>
        <taxon>Listeria</taxon>
    </lineage>
</organism>
<gene>
    <name evidence="1" type="ORF">PGRAN_15817</name>
</gene>
<evidence type="ECO:0000313" key="2">
    <source>
        <dbReference type="Proteomes" id="UP000019253"/>
    </source>
</evidence>